<gene>
    <name evidence="1" type="ORF">AADG42_12390</name>
</gene>
<dbReference type="RefSeq" id="WP_425309520.1">
    <property type="nucleotide sequence ID" value="NZ_CP154795.1"/>
</dbReference>
<evidence type="ECO:0000313" key="1">
    <source>
        <dbReference type="EMBL" id="XAN08067.1"/>
    </source>
</evidence>
<keyword evidence="2" id="KW-1185">Reference proteome</keyword>
<dbReference type="NCBIfam" id="TIGR03843">
    <property type="entry name" value="SCO1664 family protein"/>
    <property type="match status" value="1"/>
</dbReference>
<dbReference type="Proteomes" id="UP001442841">
    <property type="component" value="Chromosome"/>
</dbReference>
<accession>A0ABZ3FRP9</accession>
<name>A0ABZ3FRP9_9ACTN</name>
<dbReference type="InterPro" id="IPR022292">
    <property type="entry name" value="CHP03843"/>
</dbReference>
<proteinExistence type="predicted"/>
<dbReference type="EMBL" id="CP154795">
    <property type="protein sequence ID" value="XAN08067.1"/>
    <property type="molecule type" value="Genomic_DNA"/>
</dbReference>
<sequence length="264" mass="28758">MVEPLGPADPLDAGIFAGGELEVTGRLVQASNATFLCELTTSDAVVHCVYKPVRGERPLWDFPDGTLAEREVAAYRISAAAGFDLVPATVLIDGPMGPGSLQSWIDVDDDADPVVDLVRSGRTPDGWFDVVDGVDAHERPVMVIHRDDPALRRMALFDVITNNADRKGIHILTDGAGRLWAVDHGLSFHAQHKLRTVLWGWAGEELTTDELAMVSTALESVDELDELITVAEAEAYADRCTRLLTEGIFPHHRGAWPAIPWPPL</sequence>
<evidence type="ECO:0000313" key="2">
    <source>
        <dbReference type="Proteomes" id="UP001442841"/>
    </source>
</evidence>
<reference evidence="1 2" key="1">
    <citation type="submission" date="2024-04" db="EMBL/GenBank/DDBJ databases">
        <title>Isolation of an actinomycete strain from pig manure.</title>
        <authorList>
            <person name="Gong T."/>
            <person name="Yu Z."/>
            <person name="An M."/>
            <person name="Wei C."/>
            <person name="Yang W."/>
            <person name="Liu L."/>
        </authorList>
    </citation>
    <scope>NUCLEOTIDE SEQUENCE [LARGE SCALE GENOMIC DNA]</scope>
    <source>
        <strain evidence="1 2">ZF39</strain>
    </source>
</reference>
<organism evidence="1 2">
    <name type="scientific">Ammonicoccus fulvus</name>
    <dbReference type="NCBI Taxonomy" id="3138240"/>
    <lineage>
        <taxon>Bacteria</taxon>
        <taxon>Bacillati</taxon>
        <taxon>Actinomycetota</taxon>
        <taxon>Actinomycetes</taxon>
        <taxon>Propionibacteriales</taxon>
        <taxon>Propionibacteriaceae</taxon>
        <taxon>Ammonicoccus</taxon>
    </lineage>
</organism>
<protein>
    <submittedName>
        <fullName evidence="1">SCO1664 family protein</fullName>
    </submittedName>
</protein>